<reference evidence="3" key="1">
    <citation type="journal article" date="2017" name="Genome Biol.">
        <title>Comparative genomics reveals high biological diversity and specific adaptations in the industrially and medically important fungal genus Aspergillus.</title>
        <authorList>
            <person name="de Vries R.P."/>
            <person name="Riley R."/>
            <person name="Wiebenga A."/>
            <person name="Aguilar-Osorio G."/>
            <person name="Amillis S."/>
            <person name="Uchima C.A."/>
            <person name="Anderluh G."/>
            <person name="Asadollahi M."/>
            <person name="Askin M."/>
            <person name="Barry K."/>
            <person name="Battaglia E."/>
            <person name="Bayram O."/>
            <person name="Benocci T."/>
            <person name="Braus-Stromeyer S.A."/>
            <person name="Caldana C."/>
            <person name="Canovas D."/>
            <person name="Cerqueira G.C."/>
            <person name="Chen F."/>
            <person name="Chen W."/>
            <person name="Choi C."/>
            <person name="Clum A."/>
            <person name="Dos Santos R.A."/>
            <person name="Damasio A.R."/>
            <person name="Diallinas G."/>
            <person name="Emri T."/>
            <person name="Fekete E."/>
            <person name="Flipphi M."/>
            <person name="Freyberg S."/>
            <person name="Gallo A."/>
            <person name="Gournas C."/>
            <person name="Habgood R."/>
            <person name="Hainaut M."/>
            <person name="Harispe M.L."/>
            <person name="Henrissat B."/>
            <person name="Hilden K.S."/>
            <person name="Hope R."/>
            <person name="Hossain A."/>
            <person name="Karabika E."/>
            <person name="Karaffa L."/>
            <person name="Karanyi Z."/>
            <person name="Krasevec N."/>
            <person name="Kuo A."/>
            <person name="Kusch H."/>
            <person name="LaButti K."/>
            <person name="Lagendijk E.L."/>
            <person name="Lapidus A."/>
            <person name="Levasseur A."/>
            <person name="Lindquist E."/>
            <person name="Lipzen A."/>
            <person name="Logrieco A.F."/>
            <person name="MacCabe A."/>
            <person name="Maekelae M.R."/>
            <person name="Malavazi I."/>
            <person name="Melin P."/>
            <person name="Meyer V."/>
            <person name="Mielnichuk N."/>
            <person name="Miskei M."/>
            <person name="Molnar A.P."/>
            <person name="Mule G."/>
            <person name="Ngan C.Y."/>
            <person name="Orejas M."/>
            <person name="Orosz E."/>
            <person name="Ouedraogo J.P."/>
            <person name="Overkamp K.M."/>
            <person name="Park H.-S."/>
            <person name="Perrone G."/>
            <person name="Piumi F."/>
            <person name="Punt P.J."/>
            <person name="Ram A.F."/>
            <person name="Ramon A."/>
            <person name="Rauscher S."/>
            <person name="Record E."/>
            <person name="Riano-Pachon D.M."/>
            <person name="Robert V."/>
            <person name="Roehrig J."/>
            <person name="Ruller R."/>
            <person name="Salamov A."/>
            <person name="Salih N.S."/>
            <person name="Samson R.A."/>
            <person name="Sandor E."/>
            <person name="Sanguinetti M."/>
            <person name="Schuetze T."/>
            <person name="Sepcic K."/>
            <person name="Shelest E."/>
            <person name="Sherlock G."/>
            <person name="Sophianopoulou V."/>
            <person name="Squina F.M."/>
            <person name="Sun H."/>
            <person name="Susca A."/>
            <person name="Todd R.B."/>
            <person name="Tsang A."/>
            <person name="Unkles S.E."/>
            <person name="van de Wiele N."/>
            <person name="van Rossen-Uffink D."/>
            <person name="Oliveira J.V."/>
            <person name="Vesth T.C."/>
            <person name="Visser J."/>
            <person name="Yu J.-H."/>
            <person name="Zhou M."/>
            <person name="Andersen M.R."/>
            <person name="Archer D.B."/>
            <person name="Baker S.E."/>
            <person name="Benoit I."/>
            <person name="Brakhage A.A."/>
            <person name="Braus G.H."/>
            <person name="Fischer R."/>
            <person name="Frisvad J.C."/>
            <person name="Goldman G.H."/>
            <person name="Houbraken J."/>
            <person name="Oakley B."/>
            <person name="Pocsi I."/>
            <person name="Scazzocchio C."/>
            <person name="Seiboth B."/>
            <person name="vanKuyk P.A."/>
            <person name="Wortman J."/>
            <person name="Dyer P.S."/>
            <person name="Grigoriev I.V."/>
        </authorList>
    </citation>
    <scope>NUCLEOTIDE SEQUENCE [LARGE SCALE GENOMIC DNA]</scope>
    <source>
        <strain evidence="3">ATCC 16872 / CBS 172.66 / WB 5094</strain>
    </source>
</reference>
<proteinExistence type="predicted"/>
<dbReference type="PANTHER" id="PTHR10933:SF9">
    <property type="entry name" value="IMMUNOGLOBULIN-BINDING PROTEIN 1"/>
    <property type="match status" value="1"/>
</dbReference>
<dbReference type="OrthoDB" id="10261753at2759"/>
<dbReference type="EMBL" id="KV878979">
    <property type="protein sequence ID" value="OJJ98776.1"/>
    <property type="molecule type" value="Genomic_DNA"/>
</dbReference>
<dbReference type="PANTHER" id="PTHR10933">
    <property type="entry name" value="IMMUNOGLOBULIN-BINDING PROTEIN 1"/>
    <property type="match status" value="1"/>
</dbReference>
<feature type="region of interest" description="Disordered" evidence="1">
    <location>
        <begin position="213"/>
        <end position="242"/>
    </location>
</feature>
<name>A0A1L9WRH5_ASPA1</name>
<evidence type="ECO:0000313" key="3">
    <source>
        <dbReference type="Proteomes" id="UP000184546"/>
    </source>
</evidence>
<dbReference type="RefSeq" id="XP_020055116.1">
    <property type="nucleotide sequence ID" value="XM_020201413.1"/>
</dbReference>
<keyword evidence="3" id="KW-1185">Reference proteome</keyword>
<evidence type="ECO:0008006" key="4">
    <source>
        <dbReference type="Google" id="ProtNLM"/>
    </source>
</evidence>
<dbReference type="InterPro" id="IPR038511">
    <property type="entry name" value="TAP42/TAP46-like_sf"/>
</dbReference>
<dbReference type="GO" id="GO:0051721">
    <property type="term" value="F:protein phosphatase 2A binding"/>
    <property type="evidence" value="ECO:0007669"/>
    <property type="project" value="TreeGrafter"/>
</dbReference>
<feature type="compositionally biased region" description="Basic and acidic residues" evidence="1">
    <location>
        <begin position="224"/>
        <end position="242"/>
    </location>
</feature>
<dbReference type="STRING" id="690307.A0A1L9WRH5"/>
<dbReference type="GO" id="GO:0009966">
    <property type="term" value="P:regulation of signal transduction"/>
    <property type="evidence" value="ECO:0007669"/>
    <property type="project" value="InterPro"/>
</dbReference>
<dbReference type="GeneID" id="30975227"/>
<sequence>MEQPQNLRTLFTEAKAEKSALEGRFDSNTDAYRSDVNAVIAKLEECQRLVSLLSLFSSNEALEDISTGDLQYLTVEYLLADLLQRTYTSDREASLRRALSQYEKFLSRLEEYDILSASDKKLYERYAANPSTFSLTPTNDAAVRREVKITRFREEKELKQKLEYLSKNKDRLQSDEDDVRALYLAELALYAHQTFQSLDLLSQELSMLATMRTAPPKPTELSQDDPRRRNGDAESGYSERLDRPIAELLRGGRLGPILSKEGRPMQPFTLLDRRTQLQQGVFRSGHNLPTMTIDEYLEEERRRGNIIEGGGEASGIKPEVDEDDHDIADGETMKARAWDEFKEANPRGSGNTLNRG</sequence>
<dbReference type="GO" id="GO:0035303">
    <property type="term" value="P:regulation of dephosphorylation"/>
    <property type="evidence" value="ECO:0007669"/>
    <property type="project" value="TreeGrafter"/>
</dbReference>
<evidence type="ECO:0000313" key="2">
    <source>
        <dbReference type="EMBL" id="OJJ98776.1"/>
    </source>
</evidence>
<dbReference type="AlphaFoldDB" id="A0A1L9WRH5"/>
<dbReference type="Pfam" id="PF04177">
    <property type="entry name" value="TAP42"/>
    <property type="match status" value="1"/>
</dbReference>
<dbReference type="OMA" id="EYELCEA"/>
<organism evidence="2 3">
    <name type="scientific">Aspergillus aculeatus (strain ATCC 16872 / CBS 172.66 / WB 5094)</name>
    <dbReference type="NCBI Taxonomy" id="690307"/>
    <lineage>
        <taxon>Eukaryota</taxon>
        <taxon>Fungi</taxon>
        <taxon>Dikarya</taxon>
        <taxon>Ascomycota</taxon>
        <taxon>Pezizomycotina</taxon>
        <taxon>Eurotiomycetes</taxon>
        <taxon>Eurotiomycetidae</taxon>
        <taxon>Eurotiales</taxon>
        <taxon>Aspergillaceae</taxon>
        <taxon>Aspergillus</taxon>
        <taxon>Aspergillus subgen. Circumdati</taxon>
    </lineage>
</organism>
<gene>
    <name evidence="2" type="ORF">ASPACDRAFT_44405</name>
</gene>
<dbReference type="VEuPathDB" id="FungiDB:ASPACDRAFT_44405"/>
<dbReference type="Proteomes" id="UP000184546">
    <property type="component" value="Unassembled WGS sequence"/>
</dbReference>
<dbReference type="GO" id="GO:0005829">
    <property type="term" value="C:cytosol"/>
    <property type="evidence" value="ECO:0007669"/>
    <property type="project" value="TreeGrafter"/>
</dbReference>
<protein>
    <recommendedName>
        <fullName evidence="4">TAP42-like protein</fullName>
    </recommendedName>
</protein>
<dbReference type="Gene3D" id="1.25.40.540">
    <property type="entry name" value="TAP42-like family"/>
    <property type="match status" value="1"/>
</dbReference>
<accession>A0A1L9WRH5</accession>
<evidence type="ECO:0000256" key="1">
    <source>
        <dbReference type="SAM" id="MobiDB-lite"/>
    </source>
</evidence>
<dbReference type="InterPro" id="IPR007304">
    <property type="entry name" value="TAP46-like"/>
</dbReference>